<accession>A0A8J2ILE0</accession>
<dbReference type="EMBL" id="CAJSTJ010000131">
    <property type="protein sequence ID" value="CAG7559931.1"/>
    <property type="molecule type" value="Genomic_DNA"/>
</dbReference>
<dbReference type="Proteomes" id="UP000693738">
    <property type="component" value="Unassembled WGS sequence"/>
</dbReference>
<feature type="compositionally biased region" description="Polar residues" evidence="1">
    <location>
        <begin position="114"/>
        <end position="124"/>
    </location>
</feature>
<feature type="compositionally biased region" description="Basic and acidic residues" evidence="1">
    <location>
        <begin position="125"/>
        <end position="136"/>
    </location>
</feature>
<comment type="caution">
    <text evidence="2">The sequence shown here is derived from an EMBL/GenBank/DDBJ whole genome shotgun (WGS) entry which is preliminary data.</text>
</comment>
<name>A0A8J2ILE0_FUSEQ</name>
<dbReference type="AlphaFoldDB" id="A0A8J2ILE0"/>
<reference evidence="2" key="1">
    <citation type="submission" date="2021-05" db="EMBL/GenBank/DDBJ databases">
        <authorList>
            <person name="Khan N."/>
        </authorList>
    </citation>
    <scope>NUCLEOTIDE SEQUENCE</scope>
</reference>
<evidence type="ECO:0000256" key="1">
    <source>
        <dbReference type="SAM" id="MobiDB-lite"/>
    </source>
</evidence>
<organism evidence="2 3">
    <name type="scientific">Fusarium equiseti</name>
    <name type="common">Fusarium scirpi</name>
    <dbReference type="NCBI Taxonomy" id="61235"/>
    <lineage>
        <taxon>Eukaryota</taxon>
        <taxon>Fungi</taxon>
        <taxon>Dikarya</taxon>
        <taxon>Ascomycota</taxon>
        <taxon>Pezizomycotina</taxon>
        <taxon>Sordariomycetes</taxon>
        <taxon>Hypocreomycetidae</taxon>
        <taxon>Hypocreales</taxon>
        <taxon>Nectriaceae</taxon>
        <taxon>Fusarium</taxon>
        <taxon>Fusarium incarnatum-equiseti species complex</taxon>
    </lineage>
</organism>
<evidence type="ECO:0000313" key="3">
    <source>
        <dbReference type="Proteomes" id="UP000693738"/>
    </source>
</evidence>
<sequence>MAPARGYKSSQEILRDLRLDRNYTIADPSLPAGCIQSSDPRWQQARARYTIAVWQSFSDRPVPEQLYLEAYGQTQRTQLLVREKPREVLQKTSSQILMEKFLEAIQKKLDEPVTGQNTVETPPQTREESLDHLTSH</sequence>
<feature type="region of interest" description="Disordered" evidence="1">
    <location>
        <begin position="111"/>
        <end position="136"/>
    </location>
</feature>
<protein>
    <submittedName>
        <fullName evidence="2">Uncharacterized protein</fullName>
    </submittedName>
</protein>
<evidence type="ECO:0000313" key="2">
    <source>
        <dbReference type="EMBL" id="CAG7559931.1"/>
    </source>
</evidence>
<proteinExistence type="predicted"/>
<gene>
    <name evidence="2" type="ORF">FEQUK3_LOCUS5639</name>
</gene>